<dbReference type="InterPro" id="IPR051690">
    <property type="entry name" value="PseI-like"/>
</dbReference>
<organism evidence="2 3">
    <name type="scientific">Microbacterium oxydans</name>
    <dbReference type="NCBI Taxonomy" id="82380"/>
    <lineage>
        <taxon>Bacteria</taxon>
        <taxon>Bacillati</taxon>
        <taxon>Actinomycetota</taxon>
        <taxon>Actinomycetes</taxon>
        <taxon>Micrococcales</taxon>
        <taxon>Microbacteriaceae</taxon>
        <taxon>Microbacterium</taxon>
    </lineage>
</organism>
<dbReference type="InterPro" id="IPR013974">
    <property type="entry name" value="SAF"/>
</dbReference>
<evidence type="ECO:0000313" key="2">
    <source>
        <dbReference type="EMBL" id="AZS41013.1"/>
    </source>
</evidence>
<dbReference type="RefSeq" id="WP_233437296.1">
    <property type="nucleotide sequence ID" value="NZ_CP031422.1"/>
</dbReference>
<evidence type="ECO:0000313" key="3">
    <source>
        <dbReference type="Proteomes" id="UP000274841"/>
    </source>
</evidence>
<dbReference type="Pfam" id="PF08666">
    <property type="entry name" value="SAF"/>
    <property type="match status" value="1"/>
</dbReference>
<proteinExistence type="predicted"/>
<dbReference type="InterPro" id="IPR013785">
    <property type="entry name" value="Aldolase_TIM"/>
</dbReference>
<dbReference type="SUPFAM" id="SSF51269">
    <property type="entry name" value="AFP III-like domain"/>
    <property type="match status" value="1"/>
</dbReference>
<dbReference type="PANTHER" id="PTHR42966">
    <property type="entry name" value="N-ACETYLNEURAMINATE SYNTHASE"/>
    <property type="match status" value="1"/>
</dbReference>
<dbReference type="Pfam" id="PF03102">
    <property type="entry name" value="NeuB"/>
    <property type="match status" value="1"/>
</dbReference>
<dbReference type="GO" id="GO:0047444">
    <property type="term" value="F:N-acylneuraminate-9-phosphate synthase activity"/>
    <property type="evidence" value="ECO:0007669"/>
    <property type="project" value="TreeGrafter"/>
</dbReference>
<dbReference type="GO" id="GO:0016051">
    <property type="term" value="P:carbohydrate biosynthetic process"/>
    <property type="evidence" value="ECO:0007669"/>
    <property type="project" value="InterPro"/>
</dbReference>
<dbReference type="KEGG" id="moy:CVS54_02358"/>
<sequence length="353" mass="37193">MTSAQIIDLSSAKIGTGSPVFTIAEMSGNHNGDLERALAIVDAVASTGANALKIQTYTADTLTIDSDRPEFRVKGDHDLWGGRNLYSLYQEAHTPWEWHAPIFERAAAHGLIPFSTPFDPTSVEFLEGLGVELYKTASAEIVDLPLLREVARTGKPMIVSTGMATLSEIDAAVTAIRDSGNTQLVLLACTAAYPAIPEEARLGNIRTLRDAFDVPVGLSDHTLGIGVAVAAAALGAVVIEKHVTLDRGDGGVDADFSLSPAEFASLVSASEQARIAAGSGTAFGPTPQEQTVLALRRSLYVTADVRAGDVVSAANVRSIRPAGGLAPEAYGLVEGRRFTRDADRGTPLSWDLL</sequence>
<dbReference type="AlphaFoldDB" id="A0A3S9WLW8"/>
<dbReference type="InterPro" id="IPR036732">
    <property type="entry name" value="AFP_Neu5c_C_sf"/>
</dbReference>
<dbReference type="InterPro" id="IPR020030">
    <property type="entry name" value="Pseudaminic_synth_PseI"/>
</dbReference>
<dbReference type="NCBIfam" id="TIGR03586">
    <property type="entry name" value="PseI"/>
    <property type="match status" value="1"/>
</dbReference>
<feature type="domain" description="AFP-like" evidence="1">
    <location>
        <begin position="298"/>
        <end position="353"/>
    </location>
</feature>
<dbReference type="InterPro" id="IPR057736">
    <property type="entry name" value="SAF_PseI/NeuA/NeuB"/>
</dbReference>
<dbReference type="SMART" id="SM00858">
    <property type="entry name" value="SAF"/>
    <property type="match status" value="1"/>
</dbReference>
<dbReference type="InterPro" id="IPR006190">
    <property type="entry name" value="SAF_AFP_Neu5Ac"/>
</dbReference>
<dbReference type="SUPFAM" id="SSF51569">
    <property type="entry name" value="Aldolase"/>
    <property type="match status" value="1"/>
</dbReference>
<keyword evidence="2" id="KW-0808">Transferase</keyword>
<accession>A0A3S9WLW8</accession>
<gene>
    <name evidence="2" type="primary">pseI</name>
    <name evidence="2" type="ORF">CVS54_02358</name>
</gene>
<dbReference type="PANTHER" id="PTHR42966:SF2">
    <property type="entry name" value="PSEUDAMINIC ACID SYNTHASE"/>
    <property type="match status" value="1"/>
</dbReference>
<dbReference type="Gene3D" id="3.20.20.70">
    <property type="entry name" value="Aldolase class I"/>
    <property type="match status" value="1"/>
</dbReference>
<dbReference type="CDD" id="cd11615">
    <property type="entry name" value="SAF_NeuB_like"/>
    <property type="match status" value="1"/>
</dbReference>
<dbReference type="PROSITE" id="PS50844">
    <property type="entry name" value="AFP_LIKE"/>
    <property type="match status" value="1"/>
</dbReference>
<reference evidence="2 3" key="1">
    <citation type="submission" date="2018-08" db="EMBL/GenBank/DDBJ databases">
        <title>Microbacterium oxydans strain HG3.</title>
        <authorList>
            <person name="ORTET P."/>
        </authorList>
    </citation>
    <scope>NUCLEOTIDE SEQUENCE [LARGE SCALE GENOMIC DNA]</scope>
    <source>
        <strain evidence="2 3">HG3</strain>
    </source>
</reference>
<protein>
    <submittedName>
        <fullName evidence="2">Pseudaminic acid synthase</fullName>
        <ecNumber evidence="2">2.5.1.97</ecNumber>
    </submittedName>
</protein>
<dbReference type="InterPro" id="IPR013132">
    <property type="entry name" value="PseI/NeuA/B-like_N"/>
</dbReference>
<evidence type="ECO:0000259" key="1">
    <source>
        <dbReference type="PROSITE" id="PS50844"/>
    </source>
</evidence>
<dbReference type="Gene3D" id="3.90.1210.10">
    <property type="entry name" value="Antifreeze-like/N-acetylneuraminic acid synthase C-terminal domain"/>
    <property type="match status" value="1"/>
</dbReference>
<dbReference type="Proteomes" id="UP000274841">
    <property type="component" value="Chromosome"/>
</dbReference>
<dbReference type="EMBL" id="CP031422">
    <property type="protein sequence ID" value="AZS41013.1"/>
    <property type="molecule type" value="Genomic_DNA"/>
</dbReference>
<dbReference type="EC" id="2.5.1.97" evidence="2"/>
<name>A0A3S9WLW8_9MICO</name>